<evidence type="ECO:0000256" key="1">
    <source>
        <dbReference type="ARBA" id="ARBA00004651"/>
    </source>
</evidence>
<comment type="similarity">
    <text evidence="2">Belongs to the FliQ/MopD/SpaQ family.</text>
</comment>
<feature type="transmembrane region" description="Helical" evidence="7">
    <location>
        <begin position="53"/>
        <end position="71"/>
    </location>
</feature>
<keyword evidence="3" id="KW-1003">Cell membrane</keyword>
<dbReference type="PIRSF" id="PIRSF004669">
    <property type="entry name" value="FliQ"/>
    <property type="match status" value="1"/>
</dbReference>
<evidence type="ECO:0000256" key="7">
    <source>
        <dbReference type="SAM" id="Phobius"/>
    </source>
</evidence>
<dbReference type="AlphaFoldDB" id="A0A1M5UM47"/>
<dbReference type="OrthoDB" id="9806440at2"/>
<evidence type="ECO:0000256" key="5">
    <source>
        <dbReference type="ARBA" id="ARBA00022989"/>
    </source>
</evidence>
<dbReference type="PRINTS" id="PR00952">
    <property type="entry name" value="TYPE3IMQPROT"/>
</dbReference>
<organism evidence="8 9">
    <name type="scientific">Marivita hallyeonensis</name>
    <dbReference type="NCBI Taxonomy" id="996342"/>
    <lineage>
        <taxon>Bacteria</taxon>
        <taxon>Pseudomonadati</taxon>
        <taxon>Pseudomonadota</taxon>
        <taxon>Alphaproteobacteria</taxon>
        <taxon>Rhodobacterales</taxon>
        <taxon>Roseobacteraceae</taxon>
        <taxon>Marivita</taxon>
    </lineage>
</organism>
<dbReference type="GO" id="GO:0009306">
    <property type="term" value="P:protein secretion"/>
    <property type="evidence" value="ECO:0007669"/>
    <property type="project" value="InterPro"/>
</dbReference>
<sequence>MLFSEGFVFDTLREALRVAVVISAPVLIVALLTGVSIGLFQALTSIQEMTLTFVPKLMAMLAVFWMSMSFMTRNLTDFFHVVVIPAIAGG</sequence>
<keyword evidence="8" id="KW-0969">Cilium</keyword>
<feature type="transmembrane region" description="Helical" evidence="7">
    <location>
        <begin position="20"/>
        <end position="41"/>
    </location>
</feature>
<dbReference type="EMBL" id="FQXC01000003">
    <property type="protein sequence ID" value="SHH64085.1"/>
    <property type="molecule type" value="Genomic_DNA"/>
</dbReference>
<keyword evidence="5 7" id="KW-1133">Transmembrane helix</keyword>
<dbReference type="PANTHER" id="PTHR34040:SF2">
    <property type="entry name" value="FLAGELLAR BIOSYNTHETIC PROTEIN FLIQ"/>
    <property type="match status" value="1"/>
</dbReference>
<evidence type="ECO:0000256" key="6">
    <source>
        <dbReference type="ARBA" id="ARBA00023136"/>
    </source>
</evidence>
<evidence type="ECO:0000313" key="9">
    <source>
        <dbReference type="Proteomes" id="UP000184221"/>
    </source>
</evidence>
<proteinExistence type="inferred from homology"/>
<dbReference type="GO" id="GO:0005886">
    <property type="term" value="C:plasma membrane"/>
    <property type="evidence" value="ECO:0007669"/>
    <property type="project" value="UniProtKB-SubCell"/>
</dbReference>
<keyword evidence="6 7" id="KW-0472">Membrane</keyword>
<reference evidence="8 9" key="1">
    <citation type="submission" date="2016-11" db="EMBL/GenBank/DDBJ databases">
        <authorList>
            <person name="Jaros S."/>
            <person name="Januszkiewicz K."/>
            <person name="Wedrychowicz H."/>
        </authorList>
    </citation>
    <scope>NUCLEOTIDE SEQUENCE [LARGE SCALE GENOMIC DNA]</scope>
    <source>
        <strain evidence="8 9">DSM 29431</strain>
    </source>
</reference>
<evidence type="ECO:0000313" key="8">
    <source>
        <dbReference type="EMBL" id="SHH64085.1"/>
    </source>
</evidence>
<gene>
    <name evidence="8" type="ORF">SAMN05443551_2707</name>
</gene>
<evidence type="ECO:0000256" key="4">
    <source>
        <dbReference type="ARBA" id="ARBA00022692"/>
    </source>
</evidence>
<evidence type="ECO:0000256" key="2">
    <source>
        <dbReference type="ARBA" id="ARBA00006156"/>
    </source>
</evidence>
<dbReference type="Proteomes" id="UP000184221">
    <property type="component" value="Unassembled WGS sequence"/>
</dbReference>
<dbReference type="Pfam" id="PF01313">
    <property type="entry name" value="Bac_export_3"/>
    <property type="match status" value="1"/>
</dbReference>
<protein>
    <submittedName>
        <fullName evidence="8">Flagellar biosynthetic protein FliQ</fullName>
    </submittedName>
</protein>
<keyword evidence="9" id="KW-1185">Reference proteome</keyword>
<keyword evidence="4 7" id="KW-0812">Transmembrane</keyword>
<comment type="subcellular location">
    <subcellularLocation>
        <location evidence="1">Cell membrane</location>
        <topology evidence="1">Multi-pass membrane protein</topology>
    </subcellularLocation>
</comment>
<name>A0A1M5UM47_9RHOB</name>
<dbReference type="PANTHER" id="PTHR34040">
    <property type="entry name" value="FLAGELLAR BIOSYNTHETIC PROTEIN FLIQ"/>
    <property type="match status" value="1"/>
</dbReference>
<evidence type="ECO:0000256" key="3">
    <source>
        <dbReference type="ARBA" id="ARBA00022475"/>
    </source>
</evidence>
<dbReference type="InterPro" id="IPR002191">
    <property type="entry name" value="Bac_export_3"/>
</dbReference>
<accession>A0A1M5UM47</accession>
<dbReference type="STRING" id="996342.SAMN05443551_2707"/>
<keyword evidence="8" id="KW-0282">Flagellum</keyword>
<keyword evidence="8" id="KW-0966">Cell projection</keyword>